<protein>
    <submittedName>
        <fullName evidence="2">Glycosyltransferase</fullName>
    </submittedName>
</protein>
<proteinExistence type="predicted"/>
<gene>
    <name evidence="2" type="ORF">GP644_07085</name>
</gene>
<accession>A0A6A4RDN4</accession>
<dbReference type="Proteomes" id="UP000441586">
    <property type="component" value="Unassembled WGS sequence"/>
</dbReference>
<dbReference type="Pfam" id="PF00535">
    <property type="entry name" value="Glycos_transf_2"/>
    <property type="match status" value="1"/>
</dbReference>
<evidence type="ECO:0000313" key="3">
    <source>
        <dbReference type="Proteomes" id="UP000441586"/>
    </source>
</evidence>
<organism evidence="2 3">
    <name type="scientific">Parasedimentitalea maritima</name>
    <dbReference type="NCBI Taxonomy" id="2578117"/>
    <lineage>
        <taxon>Bacteria</taxon>
        <taxon>Pseudomonadati</taxon>
        <taxon>Pseudomonadota</taxon>
        <taxon>Alphaproteobacteria</taxon>
        <taxon>Rhodobacterales</taxon>
        <taxon>Paracoccaceae</taxon>
        <taxon>Parasedimentitalea</taxon>
    </lineage>
</organism>
<sequence length="251" mass="28662">MDSFLRLSVCIPAYSMGGMGAQYLKTSLDILAQQEFRDFEVVVADQSDDNSIAELCLSYENMSVRHLDTRHLKRQGSANTNAAIEVAQGEIIKVLFQDDFLNGNDALTKIAGAFDDPEVHWIVTGSEHTRDGQTLIRSFVPHFHSRIQFGKNTISSPSVLALRRAHAPKFDEVLIWLMDVDYYKQCSLCFGLPKVLLEPLVVNRQHSGQVSASVSRALVRKELRYVRQKYAEHMSWGDWWHYIGRLRRTFL</sequence>
<dbReference type="SUPFAM" id="SSF53448">
    <property type="entry name" value="Nucleotide-diphospho-sugar transferases"/>
    <property type="match status" value="1"/>
</dbReference>
<dbReference type="AlphaFoldDB" id="A0A6A4RDN4"/>
<dbReference type="InterPro" id="IPR029044">
    <property type="entry name" value="Nucleotide-diphossugar_trans"/>
</dbReference>
<dbReference type="GO" id="GO:0016740">
    <property type="term" value="F:transferase activity"/>
    <property type="evidence" value="ECO:0007669"/>
    <property type="project" value="UniProtKB-KW"/>
</dbReference>
<name>A0A6A4RDN4_9RHOB</name>
<dbReference type="EMBL" id="WSFO01000003">
    <property type="protein sequence ID" value="KAE9630977.1"/>
    <property type="molecule type" value="Genomic_DNA"/>
</dbReference>
<evidence type="ECO:0000259" key="1">
    <source>
        <dbReference type="Pfam" id="PF00535"/>
    </source>
</evidence>
<dbReference type="CDD" id="cd00761">
    <property type="entry name" value="Glyco_tranf_GTA_type"/>
    <property type="match status" value="1"/>
</dbReference>
<dbReference type="InterPro" id="IPR001173">
    <property type="entry name" value="Glyco_trans_2-like"/>
</dbReference>
<dbReference type="RefSeq" id="WP_158978232.1">
    <property type="nucleotide sequence ID" value="NZ_WSFO01000003.1"/>
</dbReference>
<dbReference type="Gene3D" id="3.90.550.10">
    <property type="entry name" value="Spore Coat Polysaccharide Biosynthesis Protein SpsA, Chain A"/>
    <property type="match status" value="1"/>
</dbReference>
<comment type="caution">
    <text evidence="2">The sequence shown here is derived from an EMBL/GenBank/DDBJ whole genome shotgun (WGS) entry which is preliminary data.</text>
</comment>
<feature type="domain" description="Glycosyltransferase 2-like" evidence="1">
    <location>
        <begin position="8"/>
        <end position="137"/>
    </location>
</feature>
<keyword evidence="2" id="KW-0808">Transferase</keyword>
<evidence type="ECO:0000313" key="2">
    <source>
        <dbReference type="EMBL" id="KAE9630977.1"/>
    </source>
</evidence>
<reference evidence="2 3" key="1">
    <citation type="submission" date="2019-12" db="EMBL/GenBank/DDBJ databases">
        <authorList>
            <person name="Zhang Y.-J."/>
        </authorList>
    </citation>
    <scope>NUCLEOTIDE SEQUENCE [LARGE SCALE GENOMIC DNA]</scope>
    <source>
        <strain evidence="2 3">H18S-6</strain>
    </source>
</reference>